<feature type="transmembrane region" description="Helical" evidence="1">
    <location>
        <begin position="66"/>
        <end position="88"/>
    </location>
</feature>
<sequence>MAYISWFKKFGLTAGAILLFFPALLSFGEAGRTGSSDILLIYSLIIGFQCLIFGLFGLLNNVGHKTLGVVAITLSIIGAAFLMTNHTLSMLENMGKVTFDVIFEPELMGVGFFAVFFPLGLFLLGLTLVKLGQKTLGLALSVATAIMFTGLILAPWLHHTGIMAVAIIFFILSKKDRF</sequence>
<keyword evidence="1" id="KW-1133">Transmembrane helix</keyword>
<dbReference type="EMBL" id="RKRF01000008">
    <property type="protein sequence ID" value="RPF54173.1"/>
    <property type="molecule type" value="Genomic_DNA"/>
</dbReference>
<protein>
    <submittedName>
        <fullName evidence="2">Uncharacterized protein</fullName>
    </submittedName>
</protein>
<organism evidence="2 3">
    <name type="scientific">Aquisalibacillus elongatus</name>
    <dbReference type="NCBI Taxonomy" id="485577"/>
    <lineage>
        <taxon>Bacteria</taxon>
        <taxon>Bacillati</taxon>
        <taxon>Bacillota</taxon>
        <taxon>Bacilli</taxon>
        <taxon>Bacillales</taxon>
        <taxon>Bacillaceae</taxon>
        <taxon>Aquisalibacillus</taxon>
    </lineage>
</organism>
<feature type="transmembrane region" description="Helical" evidence="1">
    <location>
        <begin position="159"/>
        <end position="174"/>
    </location>
</feature>
<comment type="caution">
    <text evidence="2">The sequence shown here is derived from an EMBL/GenBank/DDBJ whole genome shotgun (WGS) entry which is preliminary data.</text>
</comment>
<dbReference type="Proteomes" id="UP000276443">
    <property type="component" value="Unassembled WGS sequence"/>
</dbReference>
<dbReference type="OrthoDB" id="2966950at2"/>
<evidence type="ECO:0000313" key="3">
    <source>
        <dbReference type="Proteomes" id="UP000276443"/>
    </source>
</evidence>
<keyword evidence="3" id="KW-1185">Reference proteome</keyword>
<feature type="transmembrane region" description="Helical" evidence="1">
    <location>
        <begin position="40"/>
        <end position="59"/>
    </location>
</feature>
<keyword evidence="1" id="KW-0812">Transmembrane</keyword>
<proteinExistence type="predicted"/>
<gene>
    <name evidence="2" type="ORF">EDC24_1365</name>
</gene>
<evidence type="ECO:0000313" key="2">
    <source>
        <dbReference type="EMBL" id="RPF54173.1"/>
    </source>
</evidence>
<feature type="transmembrane region" description="Helical" evidence="1">
    <location>
        <begin position="108"/>
        <end position="129"/>
    </location>
</feature>
<evidence type="ECO:0000256" key="1">
    <source>
        <dbReference type="SAM" id="Phobius"/>
    </source>
</evidence>
<keyword evidence="1" id="KW-0472">Membrane</keyword>
<feature type="transmembrane region" description="Helical" evidence="1">
    <location>
        <begin position="136"/>
        <end position="153"/>
    </location>
</feature>
<name>A0A3N5B9U7_9BACI</name>
<accession>A0A3N5B9U7</accession>
<reference evidence="2 3" key="1">
    <citation type="submission" date="2018-11" db="EMBL/GenBank/DDBJ databases">
        <title>Genomic Encyclopedia of Type Strains, Phase IV (KMG-IV): sequencing the most valuable type-strain genomes for metagenomic binning, comparative biology and taxonomic classification.</title>
        <authorList>
            <person name="Goeker M."/>
        </authorList>
    </citation>
    <scope>NUCLEOTIDE SEQUENCE [LARGE SCALE GENOMIC DNA]</scope>
    <source>
        <strain evidence="2 3">DSM 18090</strain>
    </source>
</reference>
<dbReference type="AlphaFoldDB" id="A0A3N5B9U7"/>